<keyword evidence="4" id="KW-0238">DNA-binding</keyword>
<feature type="non-terminal residue" evidence="7">
    <location>
        <position position="1"/>
    </location>
</feature>
<dbReference type="EMBL" id="BARU01017871">
    <property type="protein sequence ID" value="GAH49784.1"/>
    <property type="molecule type" value="Genomic_DNA"/>
</dbReference>
<dbReference type="PROSITE" id="PS52040">
    <property type="entry name" value="TOPO_IIA"/>
    <property type="match status" value="1"/>
</dbReference>
<feature type="domain" description="Topo IIA-type catalytic" evidence="6">
    <location>
        <begin position="1"/>
        <end position="163"/>
    </location>
</feature>
<dbReference type="SUPFAM" id="SSF101904">
    <property type="entry name" value="GyrA/ParC C-terminal domain-like"/>
    <property type="match status" value="1"/>
</dbReference>
<reference evidence="7" key="1">
    <citation type="journal article" date="2014" name="Front. Microbiol.">
        <title>High frequency of phylogenetically diverse reductive dehalogenase-homologous genes in deep subseafloor sedimentary metagenomes.</title>
        <authorList>
            <person name="Kawai M."/>
            <person name="Futagami T."/>
            <person name="Toyoda A."/>
            <person name="Takaki Y."/>
            <person name="Nishi S."/>
            <person name="Hori S."/>
            <person name="Arai W."/>
            <person name="Tsubouchi T."/>
            <person name="Morono Y."/>
            <person name="Uchiyama I."/>
            <person name="Ito T."/>
            <person name="Fujiyama A."/>
            <person name="Inagaki F."/>
            <person name="Takami H."/>
        </authorList>
    </citation>
    <scope>NUCLEOTIDE SEQUENCE</scope>
    <source>
        <strain evidence="7">Expedition CK06-06</strain>
    </source>
</reference>
<evidence type="ECO:0000256" key="1">
    <source>
        <dbReference type="ARBA" id="ARBA00000185"/>
    </source>
</evidence>
<dbReference type="GO" id="GO:0005524">
    <property type="term" value="F:ATP binding"/>
    <property type="evidence" value="ECO:0007669"/>
    <property type="project" value="InterPro"/>
</dbReference>
<dbReference type="AlphaFoldDB" id="X1H7F3"/>
<dbReference type="GO" id="GO:0005737">
    <property type="term" value="C:cytoplasm"/>
    <property type="evidence" value="ECO:0007669"/>
    <property type="project" value="TreeGrafter"/>
</dbReference>
<keyword evidence="3" id="KW-0799">Topoisomerase</keyword>
<accession>X1H7F3</accession>
<name>X1H7F3_9ZZZZ</name>
<dbReference type="SUPFAM" id="SSF56719">
    <property type="entry name" value="Type II DNA topoisomerase"/>
    <property type="match status" value="1"/>
</dbReference>
<gene>
    <name evidence="7" type="ORF">S03H2_29591</name>
</gene>
<dbReference type="InterPro" id="IPR006691">
    <property type="entry name" value="GyrA/parC_rep"/>
</dbReference>
<proteinExistence type="predicted"/>
<dbReference type="InterPro" id="IPR050220">
    <property type="entry name" value="Type_II_DNA_Topoisomerases"/>
</dbReference>
<dbReference type="GO" id="GO:0006265">
    <property type="term" value="P:DNA topological change"/>
    <property type="evidence" value="ECO:0007669"/>
    <property type="project" value="InterPro"/>
</dbReference>
<feature type="non-terminal residue" evidence="7">
    <location>
        <position position="295"/>
    </location>
</feature>
<evidence type="ECO:0000256" key="2">
    <source>
        <dbReference type="ARBA" id="ARBA00012895"/>
    </source>
</evidence>
<keyword evidence="5" id="KW-0413">Isomerase</keyword>
<dbReference type="PANTHER" id="PTHR43493">
    <property type="entry name" value="DNA GYRASE/TOPOISOMERASE SUBUNIT A"/>
    <property type="match status" value="1"/>
</dbReference>
<dbReference type="InterPro" id="IPR002205">
    <property type="entry name" value="Topo_IIA_dom_A"/>
</dbReference>
<dbReference type="GO" id="GO:0003677">
    <property type="term" value="F:DNA binding"/>
    <property type="evidence" value="ECO:0007669"/>
    <property type="project" value="UniProtKB-KW"/>
</dbReference>
<comment type="caution">
    <text evidence="7">The sequence shown here is derived from an EMBL/GenBank/DDBJ whole genome shotgun (WGS) entry which is preliminary data.</text>
</comment>
<comment type="catalytic activity">
    <reaction evidence="1">
        <text>ATP-dependent breakage, passage and rejoining of double-stranded DNA.</text>
        <dbReference type="EC" id="5.6.2.2"/>
    </reaction>
</comment>
<evidence type="ECO:0000256" key="4">
    <source>
        <dbReference type="ARBA" id="ARBA00023125"/>
    </source>
</evidence>
<dbReference type="InterPro" id="IPR035516">
    <property type="entry name" value="Gyrase/topoIV_suA_C"/>
</dbReference>
<evidence type="ECO:0000256" key="3">
    <source>
        <dbReference type="ARBA" id="ARBA00023029"/>
    </source>
</evidence>
<protein>
    <recommendedName>
        <fullName evidence="2">DNA topoisomerase (ATP-hydrolyzing)</fullName>
        <ecNumber evidence="2">5.6.2.2</ecNumber>
    </recommendedName>
</protein>
<dbReference type="GO" id="GO:0003918">
    <property type="term" value="F:DNA topoisomerase type II (double strand cut, ATP-hydrolyzing) activity"/>
    <property type="evidence" value="ECO:0007669"/>
    <property type="project" value="UniProtKB-EC"/>
</dbReference>
<dbReference type="Gene3D" id="2.120.10.90">
    <property type="entry name" value="DNA gyrase/topoisomerase IV, subunit A, C-terminal"/>
    <property type="match status" value="1"/>
</dbReference>
<evidence type="ECO:0000256" key="5">
    <source>
        <dbReference type="ARBA" id="ARBA00023235"/>
    </source>
</evidence>
<sequence length="295" mass="34165">GLQPKILSYAEILREFITHRIIVIRNRTEYKLKKAESRLHINEGLLIAINNIDEVIELIKKSENPQEARQKLTQKFSLSDSQAEAILKMPLSRLTNLQTQKLIEEKQDLLLNITKYKAILADKQKIFEIIKKETRDLIDKYGDERRTEIREKAPDVTLTYKETIPEEETVIVLTENQMIKRMALSLYQSQRRGGKGKRGIKIREEDLIRQMFITSSHDTILLFTQQGRVYSIPAYEIPLGSRYSQGKALVNYVDLQSEEIITDITAISESQDAKTLIFVTKQGYIKKTELKGLLK</sequence>
<dbReference type="InterPro" id="IPR013760">
    <property type="entry name" value="Topo_IIA-like_dom_sf"/>
</dbReference>
<dbReference type="EC" id="5.6.2.2" evidence="2"/>
<dbReference type="Gene3D" id="1.10.268.10">
    <property type="entry name" value="Topoisomerase, domain 3"/>
    <property type="match status" value="1"/>
</dbReference>
<dbReference type="Pfam" id="PF03989">
    <property type="entry name" value="DNA_gyraseA_C"/>
    <property type="match status" value="3"/>
</dbReference>
<dbReference type="FunFam" id="1.10.268.10:FF:000001">
    <property type="entry name" value="DNA gyrase subunit A"/>
    <property type="match status" value="1"/>
</dbReference>
<evidence type="ECO:0000259" key="6">
    <source>
        <dbReference type="PROSITE" id="PS52040"/>
    </source>
</evidence>
<dbReference type="InterPro" id="IPR013757">
    <property type="entry name" value="Topo_IIA_A_a_sf"/>
</dbReference>
<evidence type="ECO:0000313" key="7">
    <source>
        <dbReference type="EMBL" id="GAH49784.1"/>
    </source>
</evidence>
<dbReference type="GO" id="GO:0009330">
    <property type="term" value="C:DNA topoisomerase type II (double strand cut, ATP-hydrolyzing) complex"/>
    <property type="evidence" value="ECO:0007669"/>
    <property type="project" value="TreeGrafter"/>
</dbReference>
<dbReference type="PANTHER" id="PTHR43493:SF5">
    <property type="entry name" value="DNA GYRASE SUBUNIT A, CHLOROPLASTIC_MITOCHONDRIAL"/>
    <property type="match status" value="1"/>
</dbReference>
<dbReference type="Pfam" id="PF00521">
    <property type="entry name" value="DNA_topoisoIV"/>
    <property type="match status" value="1"/>
</dbReference>
<organism evidence="7">
    <name type="scientific">marine sediment metagenome</name>
    <dbReference type="NCBI Taxonomy" id="412755"/>
    <lineage>
        <taxon>unclassified sequences</taxon>
        <taxon>metagenomes</taxon>
        <taxon>ecological metagenomes</taxon>
    </lineage>
</organism>